<organism evidence="2 3">
    <name type="scientific">Sulfidibacter corallicola</name>
    <dbReference type="NCBI Taxonomy" id="2818388"/>
    <lineage>
        <taxon>Bacteria</taxon>
        <taxon>Pseudomonadati</taxon>
        <taxon>Acidobacteriota</taxon>
        <taxon>Holophagae</taxon>
        <taxon>Acanthopleuribacterales</taxon>
        <taxon>Acanthopleuribacteraceae</taxon>
        <taxon>Sulfidibacter</taxon>
    </lineage>
</organism>
<dbReference type="Pfam" id="PF18538">
    <property type="entry name" value="DUF5624"/>
    <property type="match status" value="1"/>
</dbReference>
<keyword evidence="3" id="KW-1185">Reference proteome</keyword>
<gene>
    <name evidence="2" type="ORF">J3U87_08355</name>
</gene>
<evidence type="ECO:0000313" key="3">
    <source>
        <dbReference type="Proteomes" id="UP000663929"/>
    </source>
</evidence>
<dbReference type="KEGG" id="scor:J3U87_08355"/>
<name>A0A8A4TR71_SULCO</name>
<sequence length="371" mass="41052">MTSISHVGPALMSLALLRERTPSMDLSVYLNRLETCLRQVRELNRIPLGNQDHWLERLQENTAAWAPWIGDIRKMIDHACRIAIAYIESVTAAQNPVPLDKHTLQSALFEDGEATGGIGYNQVMVATFVLDALTGAYSAYEQALKKLTATDWQRARVILQTFAGENNEIFYKQDGTLDPKAKSDLGFGSTHYAFGNFTGGLDATSNWWVPLLKGVSGKREGDSGSEFNLGDDRIFIVPYANMLDTSKQVPASLTPFDWEYYSEVVWNGLYLRSQVANQVMGYIAFPEACKVVKQGFAPDGETIVENGLWPGDWGMDSVDDFMMRIKKSFGDVRQLLSNSVGFWAGAAFAAQGFKTEGMTIPGLTGVPYPEV</sequence>
<protein>
    <submittedName>
        <fullName evidence="2">DUF5624 domain-containing protein</fullName>
    </submittedName>
</protein>
<reference evidence="2" key="1">
    <citation type="submission" date="2021-03" db="EMBL/GenBank/DDBJ databases">
        <title>Acanthopleuribacteraceae sp. M133.</title>
        <authorList>
            <person name="Wang G."/>
        </authorList>
    </citation>
    <scope>NUCLEOTIDE SEQUENCE</scope>
    <source>
        <strain evidence="2">M133</strain>
    </source>
</reference>
<proteinExistence type="predicted"/>
<dbReference type="InterPro" id="IPR041132">
    <property type="entry name" value="DUF5624"/>
</dbReference>
<evidence type="ECO:0000313" key="2">
    <source>
        <dbReference type="EMBL" id="QTD52469.1"/>
    </source>
</evidence>
<dbReference type="Proteomes" id="UP000663929">
    <property type="component" value="Chromosome"/>
</dbReference>
<accession>A0A8A4TR71</accession>
<evidence type="ECO:0000259" key="1">
    <source>
        <dbReference type="Pfam" id="PF18538"/>
    </source>
</evidence>
<feature type="domain" description="DUF5624" evidence="1">
    <location>
        <begin position="1"/>
        <end position="133"/>
    </location>
</feature>
<dbReference type="AlphaFoldDB" id="A0A8A4TR71"/>
<dbReference type="EMBL" id="CP071793">
    <property type="protein sequence ID" value="QTD52469.1"/>
    <property type="molecule type" value="Genomic_DNA"/>
</dbReference>